<evidence type="ECO:0000256" key="3">
    <source>
        <dbReference type="ARBA" id="ARBA00022801"/>
    </source>
</evidence>
<keyword evidence="2" id="KW-0479">Metal-binding</keyword>
<evidence type="ECO:0000313" key="6">
    <source>
        <dbReference type="EMBL" id="MBW8726570.1"/>
    </source>
</evidence>
<protein>
    <submittedName>
        <fullName evidence="6">Creatininase family protein</fullName>
    </submittedName>
</protein>
<dbReference type="PANTHER" id="PTHR35005:SF1">
    <property type="entry name" value="2-AMINO-5-FORMYLAMINO-6-RIBOSYLAMINOPYRIMIDIN-4(3H)-ONE 5'-MONOPHOSPHATE DEFORMYLASE"/>
    <property type="match status" value="1"/>
</dbReference>
<dbReference type="PANTHER" id="PTHR35005">
    <property type="entry name" value="3-DEHYDRO-SCYLLO-INOSOSE HYDROLASE"/>
    <property type="match status" value="1"/>
</dbReference>
<name>A0A952FNQ6_9PROT</name>
<dbReference type="GO" id="GO:0009231">
    <property type="term" value="P:riboflavin biosynthetic process"/>
    <property type="evidence" value="ECO:0007669"/>
    <property type="project" value="TreeGrafter"/>
</dbReference>
<keyword evidence="4" id="KW-0862">Zinc</keyword>
<accession>A0A952FNQ6</accession>
<dbReference type="GO" id="GO:0016811">
    <property type="term" value="F:hydrolase activity, acting on carbon-nitrogen (but not peptide) bonds, in linear amides"/>
    <property type="evidence" value="ECO:0007669"/>
    <property type="project" value="TreeGrafter"/>
</dbReference>
<evidence type="ECO:0000256" key="2">
    <source>
        <dbReference type="ARBA" id="ARBA00022723"/>
    </source>
</evidence>
<comment type="caution">
    <text evidence="6">The sequence shown here is derived from an EMBL/GenBank/DDBJ whole genome shotgun (WGS) entry which is preliminary data.</text>
</comment>
<dbReference type="EMBL" id="JAEKLZ010000222">
    <property type="protein sequence ID" value="MBW8726570.1"/>
    <property type="molecule type" value="Genomic_DNA"/>
</dbReference>
<organism evidence="6 7">
    <name type="scientific">Inquilinus limosus</name>
    <dbReference type="NCBI Taxonomy" id="171674"/>
    <lineage>
        <taxon>Bacteria</taxon>
        <taxon>Pseudomonadati</taxon>
        <taxon>Pseudomonadota</taxon>
        <taxon>Alphaproteobacteria</taxon>
        <taxon>Rhodospirillales</taxon>
        <taxon>Rhodospirillaceae</taxon>
        <taxon>Inquilinus</taxon>
    </lineage>
</organism>
<comment type="cofactor">
    <cofactor evidence="1">
        <name>Zn(2+)</name>
        <dbReference type="ChEBI" id="CHEBI:29105"/>
    </cofactor>
</comment>
<dbReference type="Proteomes" id="UP000700706">
    <property type="component" value="Unassembled WGS sequence"/>
</dbReference>
<keyword evidence="3" id="KW-0378">Hydrolase</keyword>
<dbReference type="AlphaFoldDB" id="A0A952FNQ6"/>
<dbReference type="GO" id="GO:0046872">
    <property type="term" value="F:metal ion binding"/>
    <property type="evidence" value="ECO:0007669"/>
    <property type="project" value="UniProtKB-KW"/>
</dbReference>
<evidence type="ECO:0000256" key="1">
    <source>
        <dbReference type="ARBA" id="ARBA00001947"/>
    </source>
</evidence>
<evidence type="ECO:0000256" key="4">
    <source>
        <dbReference type="ARBA" id="ARBA00022833"/>
    </source>
</evidence>
<dbReference type="InterPro" id="IPR024087">
    <property type="entry name" value="Creatininase-like_sf"/>
</dbReference>
<evidence type="ECO:0000313" key="7">
    <source>
        <dbReference type="Proteomes" id="UP000700706"/>
    </source>
</evidence>
<dbReference type="InterPro" id="IPR003785">
    <property type="entry name" value="Creatininase/forma_Hydrolase"/>
</dbReference>
<dbReference type="Pfam" id="PF02633">
    <property type="entry name" value="Creatininase"/>
    <property type="match status" value="1"/>
</dbReference>
<dbReference type="SUPFAM" id="SSF102215">
    <property type="entry name" value="Creatininase"/>
    <property type="match status" value="1"/>
</dbReference>
<sequence>MPMLPKRHWHEMTTLDFRDGGAEGWIAVQPVCAIEQHGPHLPVYTDTCIAEGMVRRVLELLPQELPVSFLPTQAVGKSNEHIASPGTLTLSWETLTQMLIEIGESVRRAGVRKLILINSHGGNVPILDVVARELRVRQGMLAVHSAWSRFGNPDGLFPAEEATYGIHGGDMETSVMLHLRPDLVKLGLAEDFRSTQLQFIQEFAHLRAHGISQFGWMAQDLNPGGAVGNAANATAEKGRQVVDHQAAAFVALCRDVHGFDLERLWEPGPKPA</sequence>
<evidence type="ECO:0000256" key="5">
    <source>
        <dbReference type="ARBA" id="ARBA00024029"/>
    </source>
</evidence>
<proteinExistence type="inferred from homology"/>
<comment type="similarity">
    <text evidence="5">Belongs to the creatininase superfamily.</text>
</comment>
<gene>
    <name evidence="6" type="ORF">JF625_15635</name>
</gene>
<dbReference type="Gene3D" id="3.40.50.10310">
    <property type="entry name" value="Creatininase"/>
    <property type="match status" value="1"/>
</dbReference>
<reference evidence="6" key="1">
    <citation type="submission" date="2020-06" db="EMBL/GenBank/DDBJ databases">
        <title>Stable isotope informed genome-resolved metagenomics uncovers potential trophic interactions in rhizosphere soil.</title>
        <authorList>
            <person name="Starr E.P."/>
            <person name="Shi S."/>
            <person name="Blazewicz S.J."/>
            <person name="Koch B.J."/>
            <person name="Probst A.J."/>
            <person name="Hungate B.A."/>
            <person name="Pett-Ridge J."/>
            <person name="Firestone M.K."/>
            <person name="Banfield J.F."/>
        </authorList>
    </citation>
    <scope>NUCLEOTIDE SEQUENCE</scope>
    <source>
        <strain evidence="6">YM_69_17</strain>
    </source>
</reference>